<accession>A8GLX0</accession>
<keyword evidence="2" id="KW-1185">Reference proteome</keyword>
<dbReference type="HOGENOM" id="CLU_177501_3_1_5"/>
<dbReference type="STRING" id="293614.A1C_00310"/>
<sequence>MTQAVKSQVIINKYGKLLISPEEYEQFNQLEDMYWKMQAKNESKSGFLSEKESKDFLNNILDCVK</sequence>
<protein>
    <submittedName>
        <fullName evidence="1">Antitoxin of toxin-antitoxin system StbD</fullName>
    </submittedName>
</protein>
<evidence type="ECO:0000313" key="2">
    <source>
        <dbReference type="Proteomes" id="UP000006830"/>
    </source>
</evidence>
<proteinExistence type="predicted"/>
<dbReference type="Proteomes" id="UP000006830">
    <property type="component" value="Chromosome"/>
</dbReference>
<gene>
    <name evidence="1" type="ordered locus">A1C_00310</name>
</gene>
<dbReference type="RefSeq" id="WP_012013265.1">
    <property type="nucleotide sequence ID" value="NC_009881.1"/>
</dbReference>
<organism evidence="1 2">
    <name type="scientific">Rickettsia akari (strain Hartford)</name>
    <dbReference type="NCBI Taxonomy" id="293614"/>
    <lineage>
        <taxon>Bacteria</taxon>
        <taxon>Pseudomonadati</taxon>
        <taxon>Pseudomonadota</taxon>
        <taxon>Alphaproteobacteria</taxon>
        <taxon>Rickettsiales</taxon>
        <taxon>Rickettsiaceae</taxon>
        <taxon>Rickettsieae</taxon>
        <taxon>Rickettsia</taxon>
        <taxon>spotted fever group</taxon>
    </lineage>
</organism>
<name>A8GLX0_RICAH</name>
<reference evidence="1" key="1">
    <citation type="submission" date="2007-09" db="EMBL/GenBank/DDBJ databases">
        <title>Complete Genome Sequence of Rickettsia akari.</title>
        <authorList>
            <person name="Madan A."/>
            <person name="Fahey J."/>
            <person name="Helton E."/>
            <person name="Ketteman M."/>
            <person name="Madan A."/>
            <person name="Rodrigues S."/>
            <person name="Sanchez A."/>
            <person name="Whiting M."/>
            <person name="Dasch G."/>
            <person name="Eremeeva M."/>
        </authorList>
    </citation>
    <scope>NUCLEOTIDE SEQUENCE</scope>
    <source>
        <strain evidence="1">Hartford</strain>
    </source>
</reference>
<dbReference type="EMBL" id="CP000847">
    <property type="protein sequence ID" value="ABV74395.1"/>
    <property type="molecule type" value="Genomic_DNA"/>
</dbReference>
<dbReference type="KEGG" id="rak:A1C_00310"/>
<dbReference type="AlphaFoldDB" id="A8GLX0"/>
<evidence type="ECO:0000313" key="1">
    <source>
        <dbReference type="EMBL" id="ABV74395.1"/>
    </source>
</evidence>